<dbReference type="GeneID" id="54292916"/>
<evidence type="ECO:0000313" key="3">
    <source>
        <dbReference type="Proteomes" id="UP000799438"/>
    </source>
</evidence>
<keyword evidence="1" id="KW-0472">Membrane</keyword>
<protein>
    <submittedName>
        <fullName evidence="2">Uncharacterized protein</fullName>
    </submittedName>
</protein>
<keyword evidence="1" id="KW-1133">Transmembrane helix</keyword>
<accession>A0A6A6BMF5</accession>
<reference evidence="2" key="1">
    <citation type="journal article" date="2020" name="Stud. Mycol.">
        <title>101 Dothideomycetes genomes: a test case for predicting lifestyles and emergence of pathogens.</title>
        <authorList>
            <person name="Haridas S."/>
            <person name="Albert R."/>
            <person name="Binder M."/>
            <person name="Bloem J."/>
            <person name="Labutti K."/>
            <person name="Salamov A."/>
            <person name="Andreopoulos B."/>
            <person name="Baker S."/>
            <person name="Barry K."/>
            <person name="Bills G."/>
            <person name="Bluhm B."/>
            <person name="Cannon C."/>
            <person name="Castanera R."/>
            <person name="Culley D."/>
            <person name="Daum C."/>
            <person name="Ezra D."/>
            <person name="Gonzalez J."/>
            <person name="Henrissat B."/>
            <person name="Kuo A."/>
            <person name="Liang C."/>
            <person name="Lipzen A."/>
            <person name="Lutzoni F."/>
            <person name="Magnuson J."/>
            <person name="Mondo S."/>
            <person name="Nolan M."/>
            <person name="Ohm R."/>
            <person name="Pangilinan J."/>
            <person name="Park H.-J."/>
            <person name="Ramirez L."/>
            <person name="Alfaro M."/>
            <person name="Sun H."/>
            <person name="Tritt A."/>
            <person name="Yoshinaga Y."/>
            <person name="Zwiers L.-H."/>
            <person name="Turgeon B."/>
            <person name="Goodwin S."/>
            <person name="Spatafora J."/>
            <person name="Crous P."/>
            <person name="Grigoriev I."/>
        </authorList>
    </citation>
    <scope>NUCLEOTIDE SEQUENCE</scope>
    <source>
        <strain evidence="2">CBS 121167</strain>
    </source>
</reference>
<keyword evidence="1" id="KW-0812">Transmembrane</keyword>
<name>A0A6A6BMF5_9PEZI</name>
<dbReference type="RefSeq" id="XP_033400186.1">
    <property type="nucleotide sequence ID" value="XM_033535422.1"/>
</dbReference>
<organism evidence="2 3">
    <name type="scientific">Aplosporella prunicola CBS 121167</name>
    <dbReference type="NCBI Taxonomy" id="1176127"/>
    <lineage>
        <taxon>Eukaryota</taxon>
        <taxon>Fungi</taxon>
        <taxon>Dikarya</taxon>
        <taxon>Ascomycota</taxon>
        <taxon>Pezizomycotina</taxon>
        <taxon>Dothideomycetes</taxon>
        <taxon>Dothideomycetes incertae sedis</taxon>
        <taxon>Botryosphaeriales</taxon>
        <taxon>Aplosporellaceae</taxon>
        <taxon>Aplosporella</taxon>
    </lineage>
</organism>
<evidence type="ECO:0000313" key="2">
    <source>
        <dbReference type="EMBL" id="KAF2144474.1"/>
    </source>
</evidence>
<feature type="transmembrane region" description="Helical" evidence="1">
    <location>
        <begin position="124"/>
        <end position="141"/>
    </location>
</feature>
<dbReference type="AlphaFoldDB" id="A0A6A6BMF5"/>
<keyword evidence="3" id="KW-1185">Reference proteome</keyword>
<dbReference type="OrthoDB" id="5985073at2759"/>
<gene>
    <name evidence="2" type="ORF">K452DRAFT_142225</name>
</gene>
<evidence type="ECO:0000256" key="1">
    <source>
        <dbReference type="SAM" id="Phobius"/>
    </source>
</evidence>
<sequence length="225" mass="24376">MQLYGESARTLFVSTNGVLSFGPTIAYAPKLLPSTELPPYSVAPLWSDMVLPFQEASDGIWYEVDPVAQTVNVEWILGSAGDIYSLHQFQVRYEARLPNIVRFSYFTVAGNGVGASIGAQGSEFARFLFVVLVFMLVLFGFCGRVCCLCCCCFSGLGVSLELLLCFSSSLFPSFISSLLSARATLTIDVDGVAAQFAYNQRLLCPGTVVTCDTIANRCRNGTDTS</sequence>
<proteinExistence type="predicted"/>
<dbReference type="Proteomes" id="UP000799438">
    <property type="component" value="Unassembled WGS sequence"/>
</dbReference>
<dbReference type="EMBL" id="ML995479">
    <property type="protein sequence ID" value="KAF2144474.1"/>
    <property type="molecule type" value="Genomic_DNA"/>
</dbReference>